<feature type="non-terminal residue" evidence="2">
    <location>
        <position position="406"/>
    </location>
</feature>
<dbReference type="EMBL" id="CAWUFR010000219">
    <property type="protein sequence ID" value="CAK6972965.1"/>
    <property type="molecule type" value="Genomic_DNA"/>
</dbReference>
<dbReference type="Gene3D" id="2.60.40.10">
    <property type="entry name" value="Immunoglobulins"/>
    <property type="match status" value="3"/>
</dbReference>
<feature type="domain" description="Ig-like" evidence="1">
    <location>
        <begin position="219"/>
        <end position="294"/>
    </location>
</feature>
<name>A0AAV1PNL0_SCOSC</name>
<dbReference type="InterPro" id="IPR007110">
    <property type="entry name" value="Ig-like_dom"/>
</dbReference>
<evidence type="ECO:0000259" key="1">
    <source>
        <dbReference type="PROSITE" id="PS50835"/>
    </source>
</evidence>
<proteinExistence type="predicted"/>
<dbReference type="PANTHER" id="PTHR46013">
    <property type="entry name" value="VASCULAR CELL ADHESION MOLECULE 1"/>
    <property type="match status" value="1"/>
</dbReference>
<dbReference type="PROSITE" id="PS50835">
    <property type="entry name" value="IG_LIKE"/>
    <property type="match status" value="3"/>
</dbReference>
<protein>
    <submittedName>
        <fullName evidence="2">Uncharacterized protein LOC121910145 isoform X3</fullName>
    </submittedName>
</protein>
<keyword evidence="3" id="KW-1185">Reference proteome</keyword>
<dbReference type="SUPFAM" id="SSF48726">
    <property type="entry name" value="Immunoglobulin"/>
    <property type="match status" value="3"/>
</dbReference>
<dbReference type="InterPro" id="IPR013783">
    <property type="entry name" value="Ig-like_fold"/>
</dbReference>
<evidence type="ECO:0000313" key="2">
    <source>
        <dbReference type="EMBL" id="CAK6972965.1"/>
    </source>
</evidence>
<dbReference type="InterPro" id="IPR036179">
    <property type="entry name" value="Ig-like_dom_sf"/>
</dbReference>
<feature type="domain" description="Ig-like" evidence="1">
    <location>
        <begin position="116"/>
        <end position="186"/>
    </location>
</feature>
<dbReference type="SMART" id="SM00409">
    <property type="entry name" value="IG"/>
    <property type="match status" value="3"/>
</dbReference>
<dbReference type="AlphaFoldDB" id="A0AAV1PNL0"/>
<evidence type="ECO:0000313" key="3">
    <source>
        <dbReference type="Proteomes" id="UP001314229"/>
    </source>
</evidence>
<feature type="domain" description="Ig-like" evidence="1">
    <location>
        <begin position="19"/>
        <end position="87"/>
    </location>
</feature>
<comment type="caution">
    <text evidence="2">The sequence shown here is derived from an EMBL/GenBank/DDBJ whole genome shotgun (WGS) entry which is preliminary data.</text>
</comment>
<gene>
    <name evidence="2" type="ORF">FSCOSCO3_A000245</name>
</gene>
<dbReference type="PANTHER" id="PTHR46013:SF4">
    <property type="entry name" value="B-CELL RECEPTOR CD22-RELATED"/>
    <property type="match status" value="1"/>
</dbReference>
<accession>A0AAV1PNL0</accession>
<organism evidence="2 3">
    <name type="scientific">Scomber scombrus</name>
    <name type="common">Atlantic mackerel</name>
    <name type="synonym">Scomber vernalis</name>
    <dbReference type="NCBI Taxonomy" id="13677"/>
    <lineage>
        <taxon>Eukaryota</taxon>
        <taxon>Metazoa</taxon>
        <taxon>Chordata</taxon>
        <taxon>Craniata</taxon>
        <taxon>Vertebrata</taxon>
        <taxon>Euteleostomi</taxon>
        <taxon>Actinopterygii</taxon>
        <taxon>Neopterygii</taxon>
        <taxon>Teleostei</taxon>
        <taxon>Neoteleostei</taxon>
        <taxon>Acanthomorphata</taxon>
        <taxon>Pelagiaria</taxon>
        <taxon>Scombriformes</taxon>
        <taxon>Scombridae</taxon>
        <taxon>Scomber</taxon>
    </lineage>
</organism>
<reference evidence="2 3" key="1">
    <citation type="submission" date="2024-01" db="EMBL/GenBank/DDBJ databases">
        <authorList>
            <person name="Alioto T."/>
            <person name="Alioto T."/>
            <person name="Gomez Garrido J."/>
        </authorList>
    </citation>
    <scope>NUCLEOTIDE SEQUENCE [LARGE SCALE GENOMIC DNA]</scope>
</reference>
<dbReference type="InterPro" id="IPR003599">
    <property type="entry name" value="Ig_sub"/>
</dbReference>
<sequence>MLFSVKGVQGQANSICALKGSSVDLPCSAQHHTSSLKWFTVHWDGSKNVLNELSADGNHLKYKMSEKCNYTLTIKDLTENDTKVYCCSEIANYTGYCYTSEVLLHVADLQVKVIPATEGQTVSLICSSSCPLTENPAAYIWYKNREFLYQDWSPWYQQLVSSEEAVRYSCAVKGYEHLRAPEVSVDSVTSTCFTVTYAKGRMCSEKQTSVDESCSITYPREVGLQRTPAEKDHVTLTCTTGCPLADKQTAYRWYKKRNLMKDEKKQQLSVPSSSLDIFSCAVKDHKDLHSAEVCTDDKSCWSVNYIRRRICALEGSSVDISSQYLYPDNKKPRSKFWYKIKRSGEGEAVKPTEDTGRVQHVDIMNNQHILRINNLKKNDSAEYTFGFQKDDGGSNSNPLGVTLIVS</sequence>
<dbReference type="Proteomes" id="UP001314229">
    <property type="component" value="Unassembled WGS sequence"/>
</dbReference>